<proteinExistence type="predicted"/>
<gene>
    <name evidence="1" type="ORF">C1631_006860</name>
</gene>
<protein>
    <submittedName>
        <fullName evidence="1">Uncharacterized protein</fullName>
    </submittedName>
</protein>
<dbReference type="EMBL" id="PPED02000001">
    <property type="protein sequence ID" value="PWN72312.1"/>
    <property type="molecule type" value="Genomic_DNA"/>
</dbReference>
<accession>A0A316XEQ4</accession>
<name>A0A316XEQ4_9FLAO</name>
<keyword evidence="2" id="KW-1185">Reference proteome</keyword>
<sequence>MVLFLFGNNSNPELAIRLCSKNKGILPRKKKYQQKNSRGSCKSIEEMMTLGMKKAVRRI</sequence>
<evidence type="ECO:0000313" key="1">
    <source>
        <dbReference type="EMBL" id="PWN72312.1"/>
    </source>
</evidence>
<evidence type="ECO:0000313" key="2">
    <source>
        <dbReference type="Proteomes" id="UP000236594"/>
    </source>
</evidence>
<comment type="caution">
    <text evidence="1">The sequence shown here is derived from an EMBL/GenBank/DDBJ whole genome shotgun (WGS) entry which is preliminary data.</text>
</comment>
<organism evidence="1 2">
    <name type="scientific">Chryseobacterium phosphatilyticum</name>
    <dbReference type="NCBI Taxonomy" id="475075"/>
    <lineage>
        <taxon>Bacteria</taxon>
        <taxon>Pseudomonadati</taxon>
        <taxon>Bacteroidota</taxon>
        <taxon>Flavobacteriia</taxon>
        <taxon>Flavobacteriales</taxon>
        <taxon>Weeksellaceae</taxon>
        <taxon>Chryseobacterium group</taxon>
        <taxon>Chryseobacterium</taxon>
    </lineage>
</organism>
<dbReference type="AlphaFoldDB" id="A0A316XEQ4"/>
<dbReference type="Proteomes" id="UP000236594">
    <property type="component" value="Unassembled WGS sequence"/>
</dbReference>
<reference evidence="1 2" key="1">
    <citation type="submission" date="2018-04" db="EMBL/GenBank/DDBJ databases">
        <title>Draft Genome Sequence of Phosphate-Solubilizing Chryseobacterium sp. ISE14 that is a Biocontrol and Plant Growth-Promoting Rhizobacterium Isolated from Cucumber.</title>
        <authorList>
            <person name="Jeong J.-J."/>
            <person name="Sang M.K."/>
            <person name="Choi I.-G."/>
            <person name="Kim K.D."/>
        </authorList>
    </citation>
    <scope>NUCLEOTIDE SEQUENCE [LARGE SCALE GENOMIC DNA]</scope>
    <source>
        <strain evidence="1 2">ISE14</strain>
    </source>
</reference>